<dbReference type="EMBL" id="CM042889">
    <property type="protein sequence ID" value="KAI4320402.1"/>
    <property type="molecule type" value="Genomic_DNA"/>
</dbReference>
<protein>
    <submittedName>
        <fullName evidence="1">Uncharacterized protein</fullName>
    </submittedName>
</protein>
<keyword evidence="2" id="KW-1185">Reference proteome</keyword>
<name>A0ACB9MAA3_9MYRT</name>
<proteinExistence type="predicted"/>
<accession>A0ACB9MAA3</accession>
<sequence>MTEEINTRLTSRVEMYVLDPSDLLPMVQHFIVPSGLQKQPQIPTGKTSSCSGWMKARMAAGENRRPRGIEQLVREMEVLVYSKSSLLLCPCLEDVAKAH</sequence>
<dbReference type="Proteomes" id="UP001057402">
    <property type="component" value="Chromosome 10"/>
</dbReference>
<evidence type="ECO:0000313" key="2">
    <source>
        <dbReference type="Proteomes" id="UP001057402"/>
    </source>
</evidence>
<organism evidence="1 2">
    <name type="scientific">Melastoma candidum</name>
    <dbReference type="NCBI Taxonomy" id="119954"/>
    <lineage>
        <taxon>Eukaryota</taxon>
        <taxon>Viridiplantae</taxon>
        <taxon>Streptophyta</taxon>
        <taxon>Embryophyta</taxon>
        <taxon>Tracheophyta</taxon>
        <taxon>Spermatophyta</taxon>
        <taxon>Magnoliopsida</taxon>
        <taxon>eudicotyledons</taxon>
        <taxon>Gunneridae</taxon>
        <taxon>Pentapetalae</taxon>
        <taxon>rosids</taxon>
        <taxon>malvids</taxon>
        <taxon>Myrtales</taxon>
        <taxon>Melastomataceae</taxon>
        <taxon>Melastomatoideae</taxon>
        <taxon>Melastomateae</taxon>
        <taxon>Melastoma</taxon>
    </lineage>
</organism>
<reference evidence="2" key="1">
    <citation type="journal article" date="2023" name="Front. Plant Sci.">
        <title>Chromosomal-level genome assembly of Melastoma candidum provides insights into trichome evolution.</title>
        <authorList>
            <person name="Zhong Y."/>
            <person name="Wu W."/>
            <person name="Sun C."/>
            <person name="Zou P."/>
            <person name="Liu Y."/>
            <person name="Dai S."/>
            <person name="Zhou R."/>
        </authorList>
    </citation>
    <scope>NUCLEOTIDE SEQUENCE [LARGE SCALE GENOMIC DNA]</scope>
</reference>
<evidence type="ECO:0000313" key="1">
    <source>
        <dbReference type="EMBL" id="KAI4320402.1"/>
    </source>
</evidence>
<gene>
    <name evidence="1" type="ORF">MLD38_033888</name>
</gene>
<comment type="caution">
    <text evidence="1">The sequence shown here is derived from an EMBL/GenBank/DDBJ whole genome shotgun (WGS) entry which is preliminary data.</text>
</comment>